<keyword evidence="1" id="KW-0732">Signal</keyword>
<name>A0A1T5EPI1_9HYPH</name>
<reference evidence="2 3" key="1">
    <citation type="submission" date="2017-02" db="EMBL/GenBank/DDBJ databases">
        <authorList>
            <person name="Peterson S.W."/>
        </authorList>
    </citation>
    <scope>NUCLEOTIDE SEQUENCE [LARGE SCALE GENOMIC DNA]</scope>
    <source>
        <strain evidence="2 3">DSM 9653</strain>
    </source>
</reference>
<evidence type="ECO:0000313" key="3">
    <source>
        <dbReference type="Proteomes" id="UP000190130"/>
    </source>
</evidence>
<sequence length="108" mass="12916">MKQYHLSIAALVALGTAGFGGAATAAPITAGLVVSQADGPVHVQYDSYSWREERLRNRDAWREDRLRNRDAWRAERLRERDAWRADRWRERNAWREWREERSRSYGWW</sequence>
<dbReference type="AlphaFoldDB" id="A0A1T5EPI1"/>
<protein>
    <submittedName>
        <fullName evidence="2">Uncharacterized protein</fullName>
    </submittedName>
</protein>
<dbReference type="EMBL" id="FUYX01000006">
    <property type="protein sequence ID" value="SKB85815.1"/>
    <property type="molecule type" value="Genomic_DNA"/>
</dbReference>
<dbReference type="RefSeq" id="WP_139384385.1">
    <property type="nucleotide sequence ID" value="NZ_FUYX01000006.1"/>
</dbReference>
<feature type="chain" id="PRO_5012075109" evidence="1">
    <location>
        <begin position="26"/>
        <end position="108"/>
    </location>
</feature>
<organism evidence="2 3">
    <name type="scientific">Bosea thiooxidans</name>
    <dbReference type="NCBI Taxonomy" id="53254"/>
    <lineage>
        <taxon>Bacteria</taxon>
        <taxon>Pseudomonadati</taxon>
        <taxon>Pseudomonadota</taxon>
        <taxon>Alphaproteobacteria</taxon>
        <taxon>Hyphomicrobiales</taxon>
        <taxon>Boseaceae</taxon>
        <taxon>Bosea</taxon>
    </lineage>
</organism>
<evidence type="ECO:0000256" key="1">
    <source>
        <dbReference type="SAM" id="SignalP"/>
    </source>
</evidence>
<evidence type="ECO:0000313" key="2">
    <source>
        <dbReference type="EMBL" id="SKB85815.1"/>
    </source>
</evidence>
<feature type="signal peptide" evidence="1">
    <location>
        <begin position="1"/>
        <end position="25"/>
    </location>
</feature>
<dbReference type="Proteomes" id="UP000190130">
    <property type="component" value="Unassembled WGS sequence"/>
</dbReference>
<accession>A0A1T5EPI1</accession>
<proteinExistence type="predicted"/>
<gene>
    <name evidence="2" type="ORF">SAMN05660750_02704</name>
</gene>